<proteinExistence type="predicted"/>
<dbReference type="Proteomes" id="UP000321389">
    <property type="component" value="Chromosome"/>
</dbReference>
<dbReference type="AlphaFoldDB" id="A0A5B8KX22"/>
<evidence type="ECO:0000313" key="2">
    <source>
        <dbReference type="Proteomes" id="UP000321389"/>
    </source>
</evidence>
<accession>A0A5B8KX22</accession>
<evidence type="ECO:0000313" key="1">
    <source>
        <dbReference type="EMBL" id="QDZ00121.1"/>
    </source>
</evidence>
<gene>
    <name evidence="1" type="ORF">FQ775_06845</name>
</gene>
<dbReference type="SUPFAM" id="SSF54631">
    <property type="entry name" value="CBS-domain pair"/>
    <property type="match status" value="1"/>
</dbReference>
<protein>
    <recommendedName>
        <fullName evidence="3">CBS domain-containing protein</fullName>
    </recommendedName>
</protein>
<dbReference type="EMBL" id="CP042301">
    <property type="protein sequence ID" value="QDZ00121.1"/>
    <property type="molecule type" value="Genomic_DNA"/>
</dbReference>
<dbReference type="KEGG" id="niy:FQ775_06845"/>
<dbReference type="InterPro" id="IPR046342">
    <property type="entry name" value="CBS_dom_sf"/>
</dbReference>
<sequence length="282" mass="31266">MPFRGPTDLATDWASNHDGSLEALRRVQGNLTVDLIMVRRDAFDTCSLDETAAQIKRRNAKQFSYFPVADAEEQILGLYNAERWFTVVPPDTRVADDFEGLSEDMLIGADASIVDFVVQADSHPTNLVVSGRQIAGLVSLSDIQQLPARAAIFALITSLEMAMSLAISGRYPNCGDWMALLSEERRIGLLEEIEKAQQRDIFLSEIAFTQIHDKACIVGKSGLLDRSRTSVEKSFKKIRALRDNVAHANNYAATPAEARSVCGVVRDVYKMKSELLKVIEQT</sequence>
<evidence type="ECO:0008006" key="3">
    <source>
        <dbReference type="Google" id="ProtNLM"/>
    </source>
</evidence>
<dbReference type="RefSeq" id="WP_146298770.1">
    <property type="nucleotide sequence ID" value="NZ_CP042301.2"/>
</dbReference>
<keyword evidence="2" id="KW-1185">Reference proteome</keyword>
<reference evidence="1" key="1">
    <citation type="submission" date="2020-04" db="EMBL/GenBank/DDBJ databases">
        <title>Nitratireductor sp. nov. isolated from mangrove soil.</title>
        <authorList>
            <person name="Ye Y."/>
        </authorList>
    </citation>
    <scope>NUCLEOTIDE SEQUENCE</scope>
    <source>
        <strain evidence="1">SY7</strain>
    </source>
</reference>
<organism evidence="1 2">
    <name type="scientific">Nitratireductor mangrovi</name>
    <dbReference type="NCBI Taxonomy" id="2599600"/>
    <lineage>
        <taxon>Bacteria</taxon>
        <taxon>Pseudomonadati</taxon>
        <taxon>Pseudomonadota</taxon>
        <taxon>Alphaproteobacteria</taxon>
        <taxon>Hyphomicrobiales</taxon>
        <taxon>Phyllobacteriaceae</taxon>
        <taxon>Nitratireductor</taxon>
    </lineage>
</organism>
<name>A0A5B8KX22_9HYPH</name>
<dbReference type="OrthoDB" id="8444540at2"/>